<comment type="caution">
    <text evidence="2">The sequence shown here is derived from an EMBL/GenBank/DDBJ whole genome shotgun (WGS) entry which is preliminary data.</text>
</comment>
<name>A0A0B8Q775_9VIBR</name>
<protein>
    <submittedName>
        <fullName evidence="2">Uncharacterized protein</fullName>
    </submittedName>
</protein>
<organism evidence="2 3">
    <name type="scientific">Vibrio ishigakensis</name>
    <dbReference type="NCBI Taxonomy" id="1481914"/>
    <lineage>
        <taxon>Bacteria</taxon>
        <taxon>Pseudomonadati</taxon>
        <taxon>Pseudomonadota</taxon>
        <taxon>Gammaproteobacteria</taxon>
        <taxon>Vibrionales</taxon>
        <taxon>Vibrionaceae</taxon>
        <taxon>Vibrio</taxon>
    </lineage>
</organism>
<evidence type="ECO:0000256" key="1">
    <source>
        <dbReference type="SAM" id="MobiDB-lite"/>
    </source>
</evidence>
<evidence type="ECO:0000313" key="2">
    <source>
        <dbReference type="EMBL" id="GAM74411.1"/>
    </source>
</evidence>
<sequence length="52" mass="5370">MEFSSGSVGGLDSNVILISKYLTLSSGSQVTLNRPADDMNPLKGNSGVALVE</sequence>
<reference evidence="2 3" key="1">
    <citation type="submission" date="2015-01" db="EMBL/GenBank/DDBJ databases">
        <title>Vibrio sp. C94 JCM 19241 whole genome shotgun sequence.</title>
        <authorList>
            <person name="Sawabe T."/>
            <person name="Meirelles P."/>
            <person name="Feng G."/>
            <person name="Sayaka M."/>
            <person name="Hattori M."/>
            <person name="Ohkuma M."/>
        </authorList>
    </citation>
    <scope>NUCLEOTIDE SEQUENCE [LARGE SCALE GENOMIC DNA]</scope>
    <source>
        <strain evidence="3">JCM 19241</strain>
    </source>
</reference>
<dbReference type="Proteomes" id="UP000031666">
    <property type="component" value="Unassembled WGS sequence"/>
</dbReference>
<feature type="region of interest" description="Disordered" evidence="1">
    <location>
        <begin position="30"/>
        <end position="52"/>
    </location>
</feature>
<proteinExistence type="predicted"/>
<accession>A0A0B8Q775</accession>
<dbReference type="STRING" id="1481914.JCM19241_5607"/>
<evidence type="ECO:0000313" key="3">
    <source>
        <dbReference type="Proteomes" id="UP000031666"/>
    </source>
</evidence>
<reference evidence="2 3" key="2">
    <citation type="submission" date="2015-01" db="EMBL/GenBank/DDBJ databases">
        <authorList>
            <consortium name="NBRP consortium"/>
            <person name="Sawabe T."/>
            <person name="Meirelles P."/>
            <person name="Feng G."/>
            <person name="Sayaka M."/>
            <person name="Hattori M."/>
            <person name="Ohkuma M."/>
        </authorList>
    </citation>
    <scope>NUCLEOTIDE SEQUENCE [LARGE SCALE GENOMIC DNA]</scope>
    <source>
        <strain evidence="3">JCM 19241</strain>
    </source>
</reference>
<dbReference type="EMBL" id="BBSC01000002">
    <property type="protein sequence ID" value="GAM74411.1"/>
    <property type="molecule type" value="Genomic_DNA"/>
</dbReference>
<gene>
    <name evidence="2" type="ORF">JCM19241_5607</name>
</gene>
<dbReference type="AlphaFoldDB" id="A0A0B8Q775"/>